<accession>A0A090BW80</accession>
<dbReference type="KEGG" id="tig:THII_3844"/>
<name>A0A090BW80_9GAMM</name>
<organism evidence="1 2">
    <name type="scientific">Thioploca ingrica</name>
    <dbReference type="NCBI Taxonomy" id="40754"/>
    <lineage>
        <taxon>Bacteria</taxon>
        <taxon>Pseudomonadati</taxon>
        <taxon>Pseudomonadota</taxon>
        <taxon>Gammaproteobacteria</taxon>
        <taxon>Thiotrichales</taxon>
        <taxon>Thiotrichaceae</taxon>
        <taxon>Thioploca</taxon>
    </lineage>
</organism>
<evidence type="ECO:0000313" key="1">
    <source>
        <dbReference type="EMBL" id="BAP58141.1"/>
    </source>
</evidence>
<dbReference type="EMBL" id="AP014633">
    <property type="protein sequence ID" value="BAP58141.1"/>
    <property type="molecule type" value="Genomic_DNA"/>
</dbReference>
<dbReference type="PANTHER" id="PTHR35586">
    <property type="entry name" value="SLL1691 PROTEIN"/>
    <property type="match status" value="1"/>
</dbReference>
<proteinExistence type="predicted"/>
<gene>
    <name evidence="1" type="ORF">THII_3844</name>
</gene>
<dbReference type="Proteomes" id="UP000031623">
    <property type="component" value="Chromosome"/>
</dbReference>
<sequence length="319" mass="38148">MPKKSKHLEFDSPWKDMIELYFKAFLQFFVPHLHAAIDWSRGYEFLDKELQKVVREAVTQSRRVDKLVKVWLSNQEEILLYIHLEVQGQVEANFAQRMFIYHYRLYDRYGAQVMSLAILGDKKAAWRPQSYHYDQFGCRLTFQFPIIKLLDYQEQWAQLKLSHNPFSHVVQVHLKGLETQQHPQQRLKGKIQLYQSLVESHYTPPEILELFRFLDWVLVLPEELTLEFDQFIHHYEKAKQMRYVTSIERHGIQKGLEQGLLQQAQEAVVKVLQVRFTQLPKQLIEQLQQVKDRDQLSQLLEQAVLVNSLQEFESLFNHK</sequence>
<evidence type="ECO:0000313" key="2">
    <source>
        <dbReference type="Proteomes" id="UP000031623"/>
    </source>
</evidence>
<dbReference type="STRING" id="40754.THII_3844"/>
<keyword evidence="2" id="KW-1185">Reference proteome</keyword>
<protein>
    <recommendedName>
        <fullName evidence="3">Cytosolic protein</fullName>
    </recommendedName>
</protein>
<dbReference type="PANTHER" id="PTHR35586:SF1">
    <property type="entry name" value="SLL1691 PROTEIN"/>
    <property type="match status" value="1"/>
</dbReference>
<evidence type="ECO:0008006" key="3">
    <source>
        <dbReference type="Google" id="ProtNLM"/>
    </source>
</evidence>
<reference evidence="1 2" key="1">
    <citation type="journal article" date="2014" name="ISME J.">
        <title>Ecophysiology of Thioploca ingrica as revealed by the complete genome sequence supplemented with proteomic evidence.</title>
        <authorList>
            <person name="Kojima H."/>
            <person name="Ogura Y."/>
            <person name="Yamamoto N."/>
            <person name="Togashi T."/>
            <person name="Mori H."/>
            <person name="Watanabe T."/>
            <person name="Nemoto F."/>
            <person name="Kurokawa K."/>
            <person name="Hayashi T."/>
            <person name="Fukui M."/>
        </authorList>
    </citation>
    <scope>NUCLEOTIDE SEQUENCE [LARGE SCALE GENOMIC DNA]</scope>
</reference>
<dbReference type="AlphaFoldDB" id="A0A090BW80"/>
<dbReference type="HOGENOM" id="CLU_071039_1_1_6"/>
<dbReference type="OrthoDB" id="5562276at2"/>